<name>A0A2P2PP37_RHIMU</name>
<feature type="region of interest" description="Disordered" evidence="1">
    <location>
        <begin position="1"/>
        <end position="32"/>
    </location>
</feature>
<dbReference type="EMBL" id="GGEC01075885">
    <property type="protein sequence ID" value="MBX56369.1"/>
    <property type="molecule type" value="Transcribed_RNA"/>
</dbReference>
<organism evidence="2">
    <name type="scientific">Rhizophora mucronata</name>
    <name type="common">Asiatic mangrove</name>
    <dbReference type="NCBI Taxonomy" id="61149"/>
    <lineage>
        <taxon>Eukaryota</taxon>
        <taxon>Viridiplantae</taxon>
        <taxon>Streptophyta</taxon>
        <taxon>Embryophyta</taxon>
        <taxon>Tracheophyta</taxon>
        <taxon>Spermatophyta</taxon>
        <taxon>Magnoliopsida</taxon>
        <taxon>eudicotyledons</taxon>
        <taxon>Gunneridae</taxon>
        <taxon>Pentapetalae</taxon>
        <taxon>rosids</taxon>
        <taxon>fabids</taxon>
        <taxon>Malpighiales</taxon>
        <taxon>Rhizophoraceae</taxon>
        <taxon>Rhizophora</taxon>
    </lineage>
</organism>
<evidence type="ECO:0000313" key="2">
    <source>
        <dbReference type="EMBL" id="MBX56369.1"/>
    </source>
</evidence>
<sequence length="57" mass="6126">MFLSLSPSFSNPDLRSHSGRRSGYCTSGSDYHSSLHPSGCDRISGELCPVSTTKCES</sequence>
<feature type="compositionally biased region" description="Polar residues" evidence="1">
    <location>
        <begin position="1"/>
        <end position="13"/>
    </location>
</feature>
<dbReference type="AlphaFoldDB" id="A0A2P2PP37"/>
<reference evidence="2" key="1">
    <citation type="submission" date="2018-02" db="EMBL/GenBank/DDBJ databases">
        <title>Rhizophora mucronata_Transcriptome.</title>
        <authorList>
            <person name="Meera S.P."/>
            <person name="Sreeshan A."/>
            <person name="Augustine A."/>
        </authorList>
    </citation>
    <scope>NUCLEOTIDE SEQUENCE</scope>
    <source>
        <tissue evidence="2">Leaf</tissue>
    </source>
</reference>
<evidence type="ECO:0000256" key="1">
    <source>
        <dbReference type="SAM" id="MobiDB-lite"/>
    </source>
</evidence>
<protein>
    <submittedName>
        <fullName evidence="2">WRKY transcription factor 84</fullName>
    </submittedName>
</protein>
<accession>A0A2P2PP37</accession>
<proteinExistence type="predicted"/>